<keyword evidence="9" id="KW-0574">Periplasm</keyword>
<dbReference type="EMBL" id="JAPHEH010000001">
    <property type="protein sequence ID" value="MDG4475638.1"/>
    <property type="molecule type" value="Genomic_DNA"/>
</dbReference>
<comment type="subcellular location">
    <subcellularLocation>
        <location evidence="2">Periplasm</location>
    </subcellularLocation>
</comment>
<dbReference type="InterPro" id="IPR036280">
    <property type="entry name" value="Multihaem_cyt_sf"/>
</dbReference>
<dbReference type="PIRSF" id="PIRSF006105">
    <property type="entry name" value="NapB"/>
    <property type="match status" value="1"/>
</dbReference>
<evidence type="ECO:0000256" key="8">
    <source>
        <dbReference type="ARBA" id="ARBA00022729"/>
    </source>
</evidence>
<keyword evidence="10" id="KW-0249">Electron transport</keyword>
<feature type="signal peptide" evidence="15">
    <location>
        <begin position="1"/>
        <end position="25"/>
    </location>
</feature>
<evidence type="ECO:0000256" key="1">
    <source>
        <dbReference type="ARBA" id="ARBA00002599"/>
    </source>
</evidence>
<gene>
    <name evidence="16" type="ORF">OLX77_05620</name>
</gene>
<dbReference type="PANTHER" id="PTHR38604">
    <property type="entry name" value="PERIPLASMIC NITRATE REDUCTASE, ELECTRON TRANSFER SUBUNIT"/>
    <property type="match status" value="1"/>
</dbReference>
<feature type="binding site" description="covalent" evidence="13">
    <location>
        <position position="126"/>
    </location>
    <ligand>
        <name>heme c</name>
        <dbReference type="ChEBI" id="CHEBI:61717"/>
        <label>2</label>
    </ligand>
</feature>
<dbReference type="AlphaFoldDB" id="A0A9X4MFV8"/>
<evidence type="ECO:0000313" key="16">
    <source>
        <dbReference type="EMBL" id="MDG4475638.1"/>
    </source>
</evidence>
<dbReference type="PANTHER" id="PTHR38604:SF1">
    <property type="entry name" value="PERIPLASMIC NITRATE REDUCTASE, ELECTRON TRANSFER SUBUNIT"/>
    <property type="match status" value="1"/>
</dbReference>
<feature type="binding site" description="covalent" evidence="13">
    <location>
        <position position="86"/>
    </location>
    <ligand>
        <name>heme c</name>
        <dbReference type="ChEBI" id="CHEBI:61717"/>
        <label>1</label>
    </ligand>
</feature>
<sequence length="151" mass="16720">MKNNKTVILLSLIGCLAILPQTASAEVVQSLRGGLEITAPPQVPEVDKLIPDQKPIKRDFVHQPPLIPHNIEGYIIDKNYNKCLSCHSWANAKAAGATKISPDHFIDRNNKKLTTLAPRRYFCTQCHVVQTDAPPLVDNTFQPSPPLPPQK</sequence>
<feature type="binding site" description="covalent" evidence="13">
    <location>
        <position position="123"/>
    </location>
    <ligand>
        <name>heme c</name>
        <dbReference type="ChEBI" id="CHEBI:61717"/>
        <label>2</label>
    </ligand>
</feature>
<dbReference type="GO" id="GO:0046872">
    <property type="term" value="F:metal ion binding"/>
    <property type="evidence" value="ECO:0007669"/>
    <property type="project" value="UniProtKB-KW"/>
</dbReference>
<proteinExistence type="inferred from homology"/>
<evidence type="ECO:0000256" key="13">
    <source>
        <dbReference type="PIRSR" id="PIRSR006105-1"/>
    </source>
</evidence>
<dbReference type="Pfam" id="PF03892">
    <property type="entry name" value="NapB"/>
    <property type="match status" value="1"/>
</dbReference>
<evidence type="ECO:0000256" key="2">
    <source>
        <dbReference type="ARBA" id="ARBA00004418"/>
    </source>
</evidence>
<evidence type="ECO:0000256" key="12">
    <source>
        <dbReference type="ARBA" id="ARBA00031832"/>
    </source>
</evidence>
<evidence type="ECO:0000256" key="11">
    <source>
        <dbReference type="ARBA" id="ARBA00023004"/>
    </source>
</evidence>
<reference evidence="16" key="1">
    <citation type="journal article" date="2022" name="bioRxiv">
        <title>Thiovibrio frasassiensisgen. nov., sp. nov., an autotrophic, elemental sulfur disproportionating bacterium isolated from sulfidic karst sediment, and proposal of Thiovibrionaceae fam. nov.</title>
        <authorList>
            <person name="Aronson H."/>
            <person name="Thomas C."/>
            <person name="Bhattacharyya M."/>
            <person name="Eckstein S."/>
            <person name="Jensen S."/>
            <person name="Barco R."/>
            <person name="Macalady J."/>
            <person name="Amend J."/>
        </authorList>
    </citation>
    <scope>NUCLEOTIDE SEQUENCE</scope>
    <source>
        <strain evidence="16">RS19-109</strain>
    </source>
</reference>
<keyword evidence="17" id="KW-1185">Reference proteome</keyword>
<dbReference type="SUPFAM" id="SSF48695">
    <property type="entry name" value="Multiheme cytochromes"/>
    <property type="match status" value="1"/>
</dbReference>
<feature type="chain" id="PRO_5040853164" description="Periplasmic nitrate reductase, electron transfer subunit" evidence="15">
    <location>
        <begin position="26"/>
        <end position="151"/>
    </location>
</feature>
<keyword evidence="11 14" id="KW-0408">Iron</keyword>
<reference evidence="16" key="2">
    <citation type="submission" date="2022-10" db="EMBL/GenBank/DDBJ databases">
        <authorList>
            <person name="Aronson H.S."/>
        </authorList>
    </citation>
    <scope>NUCLEOTIDE SEQUENCE</scope>
    <source>
        <strain evidence="16">RS19-109</strain>
    </source>
</reference>
<name>A0A9X4MFV8_9BACT</name>
<comment type="similarity">
    <text evidence="3">Belongs to the NapB family.</text>
</comment>
<dbReference type="GO" id="GO:0042597">
    <property type="term" value="C:periplasmic space"/>
    <property type="evidence" value="ECO:0007669"/>
    <property type="project" value="UniProtKB-SubCell"/>
</dbReference>
<evidence type="ECO:0000256" key="9">
    <source>
        <dbReference type="ARBA" id="ARBA00022764"/>
    </source>
</evidence>
<comment type="function">
    <text evidence="1">Electron transfer subunit of the periplasmic nitrate reductase complex NapAB. Receives electrons from the membrane-anchored tetraheme c-type NapC protein and transfers these to NapA subunit, thus allowing electron flow between membrane and periplasm. Essential for periplasmic nitrate reduction with nitrate as the terminal electron acceptor.</text>
</comment>
<comment type="caution">
    <text evidence="16">The sequence shown here is derived from an EMBL/GenBank/DDBJ whole genome shotgun (WGS) entry which is preliminary data.</text>
</comment>
<evidence type="ECO:0000256" key="6">
    <source>
        <dbReference type="ARBA" id="ARBA00022617"/>
    </source>
</evidence>
<feature type="binding site" description="axial binding residue" evidence="14">
    <location>
        <position position="69"/>
    </location>
    <ligand>
        <name>heme c</name>
        <dbReference type="ChEBI" id="CHEBI:61717"/>
        <label>1</label>
    </ligand>
    <ligandPart>
        <name>Fe</name>
        <dbReference type="ChEBI" id="CHEBI:18248"/>
    </ligandPart>
</feature>
<keyword evidence="8 15" id="KW-0732">Signal</keyword>
<dbReference type="InterPro" id="IPR005591">
    <property type="entry name" value="NapB"/>
</dbReference>
<organism evidence="16 17">
    <name type="scientific">Thiovibrio frasassiensis</name>
    <dbReference type="NCBI Taxonomy" id="2984131"/>
    <lineage>
        <taxon>Bacteria</taxon>
        <taxon>Pseudomonadati</taxon>
        <taxon>Thermodesulfobacteriota</taxon>
        <taxon>Desulfobulbia</taxon>
        <taxon>Desulfobulbales</taxon>
        <taxon>Thiovibrionaceae</taxon>
        <taxon>Thiovibrio</taxon>
    </lineage>
</organism>
<keyword evidence="6 13" id="KW-0349">Heme</keyword>
<evidence type="ECO:0000313" key="17">
    <source>
        <dbReference type="Proteomes" id="UP001154240"/>
    </source>
</evidence>
<dbReference type="Proteomes" id="UP001154240">
    <property type="component" value="Unassembled WGS sequence"/>
</dbReference>
<comment type="PTM">
    <text evidence="13">Binds 2 heme C groups per subunit.</text>
</comment>
<keyword evidence="7 14" id="KW-0479">Metal-binding</keyword>
<keyword evidence="5" id="KW-0813">Transport</keyword>
<evidence type="ECO:0000256" key="4">
    <source>
        <dbReference type="ARBA" id="ARBA00013773"/>
    </source>
</evidence>
<feature type="binding site" description="covalent" evidence="13">
    <location>
        <position position="83"/>
    </location>
    <ligand>
        <name>heme c</name>
        <dbReference type="ChEBI" id="CHEBI:61717"/>
        <label>1</label>
    </ligand>
</feature>
<dbReference type="GO" id="GO:0009061">
    <property type="term" value="P:anaerobic respiration"/>
    <property type="evidence" value="ECO:0007669"/>
    <property type="project" value="InterPro"/>
</dbReference>
<protein>
    <recommendedName>
        <fullName evidence="4">Periplasmic nitrate reductase, electron transfer subunit</fullName>
    </recommendedName>
    <alternativeName>
        <fullName evidence="12">Diheme cytochrome c NapB</fullName>
    </alternativeName>
</protein>
<dbReference type="Gene3D" id="1.10.1130.10">
    <property type="entry name" value="Flavocytochrome C3, Chain A"/>
    <property type="match status" value="1"/>
</dbReference>
<dbReference type="FunFam" id="1.10.1130.10:FF:000001">
    <property type="entry name" value="Periplasmic nitrate reductase, electron transfer subunit"/>
    <property type="match status" value="1"/>
</dbReference>
<evidence type="ECO:0000256" key="15">
    <source>
        <dbReference type="SAM" id="SignalP"/>
    </source>
</evidence>
<accession>A0A9X4MFV8</accession>
<evidence type="ECO:0000256" key="14">
    <source>
        <dbReference type="PIRSR" id="PIRSR006105-2"/>
    </source>
</evidence>
<feature type="binding site" description="axial binding residue" evidence="14">
    <location>
        <position position="87"/>
    </location>
    <ligand>
        <name>heme c</name>
        <dbReference type="ChEBI" id="CHEBI:61717"/>
        <label>1</label>
    </ligand>
    <ligandPart>
        <name>Fe</name>
        <dbReference type="ChEBI" id="CHEBI:18248"/>
    </ligandPart>
</feature>
<feature type="binding site" description="axial binding residue" evidence="14">
    <location>
        <position position="127"/>
    </location>
    <ligand>
        <name>heme c</name>
        <dbReference type="ChEBI" id="CHEBI:61717"/>
        <label>2</label>
    </ligand>
    <ligandPart>
        <name>Fe</name>
        <dbReference type="ChEBI" id="CHEBI:18248"/>
    </ligandPart>
</feature>
<evidence type="ECO:0000256" key="7">
    <source>
        <dbReference type="ARBA" id="ARBA00022723"/>
    </source>
</evidence>
<evidence type="ECO:0000256" key="5">
    <source>
        <dbReference type="ARBA" id="ARBA00022448"/>
    </source>
</evidence>
<feature type="binding site" description="axial binding residue" evidence="14">
    <location>
        <position position="104"/>
    </location>
    <ligand>
        <name>heme c</name>
        <dbReference type="ChEBI" id="CHEBI:61717"/>
        <label>2</label>
    </ligand>
    <ligandPart>
        <name>Fe</name>
        <dbReference type="ChEBI" id="CHEBI:18248"/>
    </ligandPart>
</feature>
<dbReference type="RefSeq" id="WP_307632611.1">
    <property type="nucleotide sequence ID" value="NZ_JAPHEH010000001.1"/>
</dbReference>
<evidence type="ECO:0000256" key="3">
    <source>
        <dbReference type="ARBA" id="ARBA00007368"/>
    </source>
</evidence>
<evidence type="ECO:0000256" key="10">
    <source>
        <dbReference type="ARBA" id="ARBA00022982"/>
    </source>
</evidence>